<protein>
    <recommendedName>
        <fullName evidence="2">SAP domain-containing protein</fullName>
    </recommendedName>
</protein>
<proteinExistence type="predicted"/>
<name>A0A433PNM4_9FUNG</name>
<feature type="compositionally biased region" description="Polar residues" evidence="1">
    <location>
        <begin position="617"/>
        <end position="635"/>
    </location>
</feature>
<evidence type="ECO:0000256" key="1">
    <source>
        <dbReference type="SAM" id="MobiDB-lite"/>
    </source>
</evidence>
<evidence type="ECO:0000313" key="4">
    <source>
        <dbReference type="Proteomes" id="UP000274822"/>
    </source>
</evidence>
<feature type="compositionally biased region" description="Low complexity" evidence="1">
    <location>
        <begin position="230"/>
        <end position="248"/>
    </location>
</feature>
<dbReference type="InterPro" id="IPR036361">
    <property type="entry name" value="SAP_dom_sf"/>
</dbReference>
<evidence type="ECO:0000259" key="2">
    <source>
        <dbReference type="PROSITE" id="PS50800"/>
    </source>
</evidence>
<dbReference type="Proteomes" id="UP000274822">
    <property type="component" value="Unassembled WGS sequence"/>
</dbReference>
<dbReference type="PROSITE" id="PS50800">
    <property type="entry name" value="SAP"/>
    <property type="match status" value="1"/>
</dbReference>
<gene>
    <name evidence="3" type="ORF">BC938DRAFT_475823</name>
</gene>
<feature type="compositionally biased region" description="Low complexity" evidence="1">
    <location>
        <begin position="555"/>
        <end position="588"/>
    </location>
</feature>
<feature type="compositionally biased region" description="Polar residues" evidence="1">
    <location>
        <begin position="300"/>
        <end position="331"/>
    </location>
</feature>
<feature type="region of interest" description="Disordered" evidence="1">
    <location>
        <begin position="374"/>
        <end position="393"/>
    </location>
</feature>
<keyword evidence="4" id="KW-1185">Reference proteome</keyword>
<accession>A0A433PNM4</accession>
<feature type="region of interest" description="Disordered" evidence="1">
    <location>
        <begin position="1"/>
        <end position="67"/>
    </location>
</feature>
<feature type="compositionally biased region" description="Polar residues" evidence="1">
    <location>
        <begin position="52"/>
        <end position="67"/>
    </location>
</feature>
<dbReference type="AlphaFoldDB" id="A0A433PNM4"/>
<feature type="region of interest" description="Disordered" evidence="1">
    <location>
        <begin position="195"/>
        <end position="331"/>
    </location>
</feature>
<feature type="region of interest" description="Disordered" evidence="1">
    <location>
        <begin position="554"/>
        <end position="638"/>
    </location>
</feature>
<dbReference type="InterPro" id="IPR003034">
    <property type="entry name" value="SAP_dom"/>
</dbReference>
<feature type="compositionally biased region" description="Polar residues" evidence="1">
    <location>
        <begin position="589"/>
        <end position="602"/>
    </location>
</feature>
<dbReference type="EMBL" id="RBNJ01021885">
    <property type="protein sequence ID" value="RUS19059.1"/>
    <property type="molecule type" value="Genomic_DNA"/>
</dbReference>
<dbReference type="SUPFAM" id="SSF68906">
    <property type="entry name" value="SAP domain"/>
    <property type="match status" value="1"/>
</dbReference>
<comment type="caution">
    <text evidence="3">The sequence shown here is derived from an EMBL/GenBank/DDBJ whole genome shotgun (WGS) entry which is preliminary data.</text>
</comment>
<dbReference type="Gene3D" id="1.10.720.30">
    <property type="entry name" value="SAP domain"/>
    <property type="match status" value="1"/>
</dbReference>
<reference evidence="3 4" key="1">
    <citation type="journal article" date="2018" name="New Phytol.">
        <title>Phylogenomics of Endogonaceae and evolution of mycorrhizas within Mucoromycota.</title>
        <authorList>
            <person name="Chang Y."/>
            <person name="Desiro A."/>
            <person name="Na H."/>
            <person name="Sandor L."/>
            <person name="Lipzen A."/>
            <person name="Clum A."/>
            <person name="Barry K."/>
            <person name="Grigoriev I.V."/>
            <person name="Martin F.M."/>
            <person name="Stajich J.E."/>
            <person name="Smith M.E."/>
            <person name="Bonito G."/>
            <person name="Spatafora J.W."/>
        </authorList>
    </citation>
    <scope>NUCLEOTIDE SEQUENCE [LARGE SCALE GENOMIC DNA]</scope>
    <source>
        <strain evidence="3 4">AD002</strain>
    </source>
</reference>
<feature type="domain" description="SAP" evidence="2">
    <location>
        <begin position="509"/>
        <end position="543"/>
    </location>
</feature>
<dbReference type="Pfam" id="PF02037">
    <property type="entry name" value="SAP"/>
    <property type="match status" value="1"/>
</dbReference>
<dbReference type="SMART" id="SM00513">
    <property type="entry name" value="SAP"/>
    <property type="match status" value="1"/>
</dbReference>
<organism evidence="3 4">
    <name type="scientific">Jimgerdemannia flammicorona</name>
    <dbReference type="NCBI Taxonomy" id="994334"/>
    <lineage>
        <taxon>Eukaryota</taxon>
        <taxon>Fungi</taxon>
        <taxon>Fungi incertae sedis</taxon>
        <taxon>Mucoromycota</taxon>
        <taxon>Mucoromycotina</taxon>
        <taxon>Endogonomycetes</taxon>
        <taxon>Endogonales</taxon>
        <taxon>Endogonaceae</taxon>
        <taxon>Jimgerdemannia</taxon>
    </lineage>
</organism>
<sequence>QCFTRSVHPATCSPNPSPHPNSQPTNVGSDLNDQYIDFNGGDGNFRLDPTDESSTSQGSISPEPFDQNTTAEWSQLFGGGTEIMGNIDDMLVANNELATNNAWLFNQHQEQGTDPTLQQFATNNIAQGEIPLSPISPPQMQKTTSNLPQPIMLMDPNGQPRQPHPSLIVRTHTPEPYTATVPLSPFERRDEDMTFNVPRHRRRSLSLSSVPPKPTHPIFNTQPLNPSPLATQSASASSRSYTSSPSTSIDDQSLRSNRKPRPVPPVNRAQGGIKALFLGSGPRSPKTSPMSEGAGIQRPMSAQNRPTPQMVGVSSNQFMSPSSRQAGPSSLPNTVDHHQRLNELQARFKVKLDRKSVRGPPLGNHLLSASYSAPTDAAGMRPQPSTSMQYPSAAPSVIHSPFGQTSELLERSMAMNVDEAPPMRHLRKRSISLPPNLPPNFLVQTARDTRTLGFVTPENLSAPSTPSMPVNMTLPIQIQRAHKSHHLNSPMNTEEHQRRLDEQLEKVDFEDITVTELKDMLRQRGKPATGKKAVLLQRLQEEMDFVKAMKHNYHQLQQQQSSNNASSSQALPQPHGTSSPTVGSPSTSLQRSIANLQISSPPMHSRRFSPYGAPSSPRLTASFSGHPHSYSTSLPMTHPHNLNAEEMMSNPLASNSMIIPGTPPVVANAPGSPFTHSGIPTPEQMTDYDVFSSSFQSALGQPAGGIQSPIPVINRGNHNGQQQINIGNGIGMLSSSAPVSLQQQHEQIAAILQQQHRAQAQMQHQQGYGDMTMNSLLGNGDPEEFLKFEPNQLSPNSSNTDISMMFAGDTNGSMSANAHVKQEDIESFLRWPQ</sequence>
<feature type="non-terminal residue" evidence="3">
    <location>
        <position position="1"/>
    </location>
</feature>
<evidence type="ECO:0000313" key="3">
    <source>
        <dbReference type="EMBL" id="RUS19059.1"/>
    </source>
</evidence>